<dbReference type="GO" id="GO:0008270">
    <property type="term" value="F:zinc ion binding"/>
    <property type="evidence" value="ECO:0007669"/>
    <property type="project" value="InterPro"/>
</dbReference>
<feature type="compositionally biased region" description="Polar residues" evidence="6">
    <location>
        <begin position="820"/>
        <end position="840"/>
    </location>
</feature>
<dbReference type="Proteomes" id="UP000053201">
    <property type="component" value="Unassembled WGS sequence"/>
</dbReference>
<evidence type="ECO:0000256" key="2">
    <source>
        <dbReference type="ARBA" id="ARBA00022723"/>
    </source>
</evidence>
<evidence type="ECO:0000256" key="6">
    <source>
        <dbReference type="SAM" id="MobiDB-lite"/>
    </source>
</evidence>
<keyword evidence="5" id="KW-0539">Nucleus</keyword>
<dbReference type="InParanoid" id="A0A0L0HJF7"/>
<dbReference type="PANTHER" id="PTHR47338">
    <property type="entry name" value="ZN(II)2CYS6 TRANSCRIPTION FACTOR (EUROFUNG)-RELATED"/>
    <property type="match status" value="1"/>
</dbReference>
<evidence type="ECO:0000259" key="7">
    <source>
        <dbReference type="PROSITE" id="PS50048"/>
    </source>
</evidence>
<keyword evidence="4" id="KW-0804">Transcription</keyword>
<gene>
    <name evidence="8" type="ORF">SPPG_03061</name>
</gene>
<dbReference type="AlphaFoldDB" id="A0A0L0HJF7"/>
<dbReference type="GO" id="GO:0005634">
    <property type="term" value="C:nucleus"/>
    <property type="evidence" value="ECO:0007669"/>
    <property type="project" value="UniProtKB-SubCell"/>
</dbReference>
<evidence type="ECO:0000256" key="5">
    <source>
        <dbReference type="ARBA" id="ARBA00023242"/>
    </source>
</evidence>
<evidence type="ECO:0000256" key="4">
    <source>
        <dbReference type="ARBA" id="ARBA00023163"/>
    </source>
</evidence>
<reference evidence="8 9" key="1">
    <citation type="submission" date="2009-08" db="EMBL/GenBank/DDBJ databases">
        <title>The Genome Sequence of Spizellomyces punctatus strain DAOM BR117.</title>
        <authorList>
            <consortium name="The Broad Institute Genome Sequencing Platform"/>
            <person name="Russ C."/>
            <person name="Cuomo C."/>
            <person name="Shea T."/>
            <person name="Young S.K."/>
            <person name="Zeng Q."/>
            <person name="Koehrsen M."/>
            <person name="Haas B."/>
            <person name="Borodovsky M."/>
            <person name="Guigo R."/>
            <person name="Alvarado L."/>
            <person name="Berlin A."/>
            <person name="Bochicchio J."/>
            <person name="Borenstein D."/>
            <person name="Chapman S."/>
            <person name="Chen Z."/>
            <person name="Engels R."/>
            <person name="Freedman E."/>
            <person name="Gellesch M."/>
            <person name="Goldberg J."/>
            <person name="Griggs A."/>
            <person name="Gujja S."/>
            <person name="Heiman D."/>
            <person name="Hepburn T."/>
            <person name="Howarth C."/>
            <person name="Jen D."/>
            <person name="Larson L."/>
            <person name="Lewis B."/>
            <person name="Mehta T."/>
            <person name="Park D."/>
            <person name="Pearson M."/>
            <person name="Roberts A."/>
            <person name="Saif S."/>
            <person name="Shenoy N."/>
            <person name="Sisk P."/>
            <person name="Stolte C."/>
            <person name="Sykes S."/>
            <person name="Thomson T."/>
            <person name="Walk T."/>
            <person name="White J."/>
            <person name="Yandava C."/>
            <person name="Burger G."/>
            <person name="Gray M.W."/>
            <person name="Holland P.W.H."/>
            <person name="King N."/>
            <person name="Lang F.B.F."/>
            <person name="Roger A.J."/>
            <person name="Ruiz-Trillo I."/>
            <person name="Lander E."/>
            <person name="Nusbaum C."/>
        </authorList>
    </citation>
    <scope>NUCLEOTIDE SEQUENCE [LARGE SCALE GENOMIC DNA]</scope>
    <source>
        <strain evidence="8 9">DAOM BR117</strain>
    </source>
</reference>
<feature type="region of interest" description="Disordered" evidence="6">
    <location>
        <begin position="764"/>
        <end position="840"/>
    </location>
</feature>
<dbReference type="PANTHER" id="PTHR47338:SF5">
    <property type="entry name" value="ZN(II)2CYS6 TRANSCRIPTION FACTOR (EUROFUNG)"/>
    <property type="match status" value="1"/>
</dbReference>
<dbReference type="OrthoDB" id="4356994at2759"/>
<sequence>MTANCSSFFTACVSSGRATIASGPPLRSACQACRARKIRCSGQIEGCDRCRVLSKTCIYVPRQKLGRPSSKPQNGRTARSGHTRTPRADPRHAAMPIDLDLSSILESTPPSSTTTSPVADFPSPQPVGTPNRLPIPHASPRLSVRDSGDEDLFRSIPDMIAFSSPDSRQPWLMPTESRKTWSPNSLSVPGGGHHHVCFLALSRRLLRVVLRPHLDLAQKNRAVCRTSPELHSSGEELSNTLEPMPHTSPCPHNWETAQQDLKTLDGAETFQLIETFFLFHPLSYLVNKTLFHKSQATQSSPGPLTLAVLAAASCWRQAIGTCRDDESAAPHSSTECNGECERAFSIALEAIYIRVDACLSLEMLQTLLIVIFQRLLVPAGSPKNMQEMQGIIHLAWTLAQNLRKEYPLQSSQQHPANTPTLASAHRRGSISQEDVESELVNFCWWTCVVFSLYSRIVSGLSPTILLSAMEPRPANAALCAQQKGSLSSKYDLQHRKMVPESVYASRLSTFVATTEICLLAACIIDTNHGTHIDETPQIRSMPPSMANIRQRFNMSMEAQALSHTDNVTGQTRQLLFQMLYLRLIPEKHETEAMVYEPNQANGLRIPHHGSSKLQGLVADQKRTVITAGEWDTAVTTVQSILDSMALLYGSRTGTADESCQRERFLLCWLGLEVCIGVFRKLSCSLNSWIKAFNCHQSDHAMNHDWQTWRRVQASLLASMHKTRHLLESVPPVATKPILQHYLQQLISVRQQQQQQLHRFYTSEMPQHQPQIDPYQQQEHLQVVSPQKPQPHHPRPQHQHQQQQPPQPTDALDDYLWDNPVHSQLPSTLHDSRNVQSVWSPPEETQASFTLDLEAPVEGAAFCGFGC</sequence>
<dbReference type="InterPro" id="IPR001138">
    <property type="entry name" value="Zn2Cys6_DnaBD"/>
</dbReference>
<dbReference type="InterPro" id="IPR036864">
    <property type="entry name" value="Zn2-C6_fun-type_DNA-bd_sf"/>
</dbReference>
<comment type="subcellular location">
    <subcellularLocation>
        <location evidence="1">Nucleus</location>
    </subcellularLocation>
</comment>
<keyword evidence="3" id="KW-0805">Transcription regulation</keyword>
<dbReference type="VEuPathDB" id="FungiDB:SPPG_03061"/>
<feature type="compositionally biased region" description="Low complexity" evidence="6">
    <location>
        <begin position="107"/>
        <end position="117"/>
    </location>
</feature>
<name>A0A0L0HJF7_SPIPD</name>
<feature type="domain" description="Zn(2)-C6 fungal-type" evidence="7">
    <location>
        <begin position="29"/>
        <end position="59"/>
    </location>
</feature>
<protein>
    <recommendedName>
        <fullName evidence="7">Zn(2)-C6 fungal-type domain-containing protein</fullName>
    </recommendedName>
</protein>
<evidence type="ECO:0000256" key="1">
    <source>
        <dbReference type="ARBA" id="ARBA00004123"/>
    </source>
</evidence>
<dbReference type="GeneID" id="27686608"/>
<dbReference type="SMART" id="SM00066">
    <property type="entry name" value="GAL4"/>
    <property type="match status" value="1"/>
</dbReference>
<dbReference type="RefSeq" id="XP_016609286.1">
    <property type="nucleotide sequence ID" value="XM_016751346.1"/>
</dbReference>
<feature type="compositionally biased region" description="Low complexity" evidence="6">
    <location>
        <begin position="765"/>
        <end position="777"/>
    </location>
</feature>
<keyword evidence="2" id="KW-0479">Metal-binding</keyword>
<dbReference type="InterPro" id="IPR050815">
    <property type="entry name" value="TF_fung"/>
</dbReference>
<evidence type="ECO:0000256" key="3">
    <source>
        <dbReference type="ARBA" id="ARBA00023015"/>
    </source>
</evidence>
<evidence type="ECO:0000313" key="9">
    <source>
        <dbReference type="Proteomes" id="UP000053201"/>
    </source>
</evidence>
<dbReference type="CDD" id="cd00067">
    <property type="entry name" value="GAL4"/>
    <property type="match status" value="1"/>
</dbReference>
<feature type="region of interest" description="Disordered" evidence="6">
    <location>
        <begin position="64"/>
        <end position="147"/>
    </location>
</feature>
<evidence type="ECO:0000313" key="8">
    <source>
        <dbReference type="EMBL" id="KND01247.1"/>
    </source>
</evidence>
<dbReference type="Pfam" id="PF00172">
    <property type="entry name" value="Zn_clus"/>
    <property type="match status" value="1"/>
</dbReference>
<organism evidence="8 9">
    <name type="scientific">Spizellomyces punctatus (strain DAOM BR117)</name>
    <dbReference type="NCBI Taxonomy" id="645134"/>
    <lineage>
        <taxon>Eukaryota</taxon>
        <taxon>Fungi</taxon>
        <taxon>Fungi incertae sedis</taxon>
        <taxon>Chytridiomycota</taxon>
        <taxon>Chytridiomycota incertae sedis</taxon>
        <taxon>Chytridiomycetes</taxon>
        <taxon>Spizellomycetales</taxon>
        <taxon>Spizellomycetaceae</taxon>
        <taxon>Spizellomyces</taxon>
    </lineage>
</organism>
<keyword evidence="9" id="KW-1185">Reference proteome</keyword>
<dbReference type="PROSITE" id="PS00463">
    <property type="entry name" value="ZN2_CY6_FUNGAL_1"/>
    <property type="match status" value="1"/>
</dbReference>
<proteinExistence type="predicted"/>
<dbReference type="Gene3D" id="4.10.240.10">
    <property type="entry name" value="Zn(2)-C6 fungal-type DNA-binding domain"/>
    <property type="match status" value="1"/>
</dbReference>
<dbReference type="STRING" id="645134.A0A0L0HJF7"/>
<dbReference type="GO" id="GO:0000981">
    <property type="term" value="F:DNA-binding transcription factor activity, RNA polymerase II-specific"/>
    <property type="evidence" value="ECO:0007669"/>
    <property type="project" value="InterPro"/>
</dbReference>
<dbReference type="SUPFAM" id="SSF57701">
    <property type="entry name" value="Zn2/Cys6 DNA-binding domain"/>
    <property type="match status" value="1"/>
</dbReference>
<accession>A0A0L0HJF7</accession>
<dbReference type="EMBL" id="KQ257454">
    <property type="protein sequence ID" value="KND01247.1"/>
    <property type="molecule type" value="Genomic_DNA"/>
</dbReference>
<dbReference type="PROSITE" id="PS50048">
    <property type="entry name" value="ZN2_CY6_FUNGAL_2"/>
    <property type="match status" value="1"/>
</dbReference>
<dbReference type="CDD" id="cd12148">
    <property type="entry name" value="fungal_TF_MHR"/>
    <property type="match status" value="1"/>
</dbReference>